<evidence type="ECO:0000256" key="3">
    <source>
        <dbReference type="ARBA" id="ARBA00022692"/>
    </source>
</evidence>
<evidence type="ECO:0000259" key="7">
    <source>
        <dbReference type="PROSITE" id="PS50850"/>
    </source>
</evidence>
<keyword evidence="4 6" id="KW-1133">Transmembrane helix</keyword>
<evidence type="ECO:0000256" key="4">
    <source>
        <dbReference type="ARBA" id="ARBA00022989"/>
    </source>
</evidence>
<feature type="transmembrane region" description="Helical" evidence="6">
    <location>
        <begin position="410"/>
        <end position="428"/>
    </location>
</feature>
<feature type="transmembrane region" description="Helical" evidence="6">
    <location>
        <begin position="293"/>
        <end position="310"/>
    </location>
</feature>
<dbReference type="RefSeq" id="WP_106742842.1">
    <property type="nucleotide sequence ID" value="NZ_PXYY01000098.1"/>
</dbReference>
<sequence>MKISPQVAMTFRQIMLMNFGFFGIQYSFGLQQTAINPIFSFLNADPGQLPILNMAGPITGLLVQPIIGAMSDRTWIPGLGRRRPYFLIGAIGCSLCLFIYPHVTALWVAVLLLWLLDISNNTAMEPFRAFIADTVPEHQQASGFLMQSVFTGLGITLANVSLYIFQQIGWLQQTSEAGIPYWVFGSFYIGAVCSIGSVLVTVLSTSEHEASAEEMAALKAKKEQSAIGEIFIAIKEMPFALWQLALVYLFQWYALFIYWQYISHSIVQSVWNATSADKAAYEQAVAWTGLVNGFYNIVTFISAFGLMWMAKKYAAKYVHAFAVTLAALALLAIPHIGNKYLMFAPMIGFGIGWASMMGVPFMIVVHSIPKERYGVYMGIVNMMIVIPMLIETVTFGWLYDIFLDSNPANAMTFAGVFLAIAAFLTLLIKTSNKPAGAENNAV</sequence>
<dbReference type="EMBL" id="PXYY01000098">
    <property type="protein sequence ID" value="PSJ79530.1"/>
    <property type="molecule type" value="Genomic_DNA"/>
</dbReference>
<proteinExistence type="predicted"/>
<dbReference type="Proteomes" id="UP000241868">
    <property type="component" value="Unassembled WGS sequence"/>
</dbReference>
<name>A0A2P7TXU2_9NEIS</name>
<dbReference type="Gene3D" id="1.20.1250.20">
    <property type="entry name" value="MFS general substrate transporter like domains"/>
    <property type="match status" value="1"/>
</dbReference>
<feature type="transmembrane region" description="Helical" evidence="6">
    <location>
        <begin position="375"/>
        <end position="398"/>
    </location>
</feature>
<keyword evidence="5 6" id="KW-0472">Membrane</keyword>
<organism evidence="8 9">
    <name type="scientific">Neisseria iguanae</name>
    <dbReference type="NCBI Taxonomy" id="90242"/>
    <lineage>
        <taxon>Bacteria</taxon>
        <taxon>Pseudomonadati</taxon>
        <taxon>Pseudomonadota</taxon>
        <taxon>Betaproteobacteria</taxon>
        <taxon>Neisseriales</taxon>
        <taxon>Neisseriaceae</taxon>
        <taxon>Neisseria</taxon>
    </lineage>
</organism>
<dbReference type="InterPro" id="IPR020846">
    <property type="entry name" value="MFS_dom"/>
</dbReference>
<feature type="transmembrane region" description="Helical" evidence="6">
    <location>
        <begin position="342"/>
        <end position="363"/>
    </location>
</feature>
<evidence type="ECO:0000313" key="9">
    <source>
        <dbReference type="Proteomes" id="UP000241868"/>
    </source>
</evidence>
<evidence type="ECO:0000313" key="8">
    <source>
        <dbReference type="EMBL" id="PSJ79530.1"/>
    </source>
</evidence>
<dbReference type="AlphaFoldDB" id="A0A2P7TXU2"/>
<keyword evidence="2" id="KW-0813">Transport</keyword>
<dbReference type="PANTHER" id="PTHR19432">
    <property type="entry name" value="SUGAR TRANSPORTER"/>
    <property type="match status" value="1"/>
</dbReference>
<evidence type="ECO:0000256" key="1">
    <source>
        <dbReference type="ARBA" id="ARBA00004141"/>
    </source>
</evidence>
<dbReference type="PROSITE" id="PS50850">
    <property type="entry name" value="MFS"/>
    <property type="match status" value="1"/>
</dbReference>
<reference evidence="8 9" key="1">
    <citation type="submission" date="2018-03" db="EMBL/GenBank/DDBJ databases">
        <title>Neisseria weixii sp. nov., isolated from the intestinal contents of Tibetan Plateau pika (Ochotona curzoniae) in Yushu, Qinghai Province, China.</title>
        <authorList>
            <person name="Gui Z."/>
        </authorList>
    </citation>
    <scope>NUCLEOTIDE SEQUENCE [LARGE SCALE GENOMIC DNA]</scope>
    <source>
        <strain evidence="8 9">ATCC 51483</strain>
    </source>
</reference>
<feature type="transmembrane region" description="Helical" evidence="6">
    <location>
        <begin position="83"/>
        <end position="100"/>
    </location>
</feature>
<accession>A0A2P7TXU2</accession>
<feature type="transmembrane region" description="Helical" evidence="6">
    <location>
        <begin position="144"/>
        <end position="165"/>
    </location>
</feature>
<evidence type="ECO:0000256" key="5">
    <source>
        <dbReference type="ARBA" id="ARBA00023136"/>
    </source>
</evidence>
<comment type="caution">
    <text evidence="8">The sequence shown here is derived from an EMBL/GenBank/DDBJ whole genome shotgun (WGS) entry which is preliminary data.</text>
</comment>
<evidence type="ECO:0000256" key="2">
    <source>
        <dbReference type="ARBA" id="ARBA00022448"/>
    </source>
</evidence>
<comment type="subcellular location">
    <subcellularLocation>
        <location evidence="1">Membrane</location>
        <topology evidence="1">Multi-pass membrane protein</topology>
    </subcellularLocation>
</comment>
<protein>
    <submittedName>
        <fullName evidence="8">MFS transporter</fullName>
    </submittedName>
</protein>
<dbReference type="OrthoDB" id="7584869at2"/>
<keyword evidence="9" id="KW-1185">Reference proteome</keyword>
<feature type="transmembrane region" description="Helical" evidence="6">
    <location>
        <begin position="239"/>
        <end position="261"/>
    </location>
</feature>
<feature type="transmembrane region" description="Helical" evidence="6">
    <location>
        <begin position="185"/>
        <end position="205"/>
    </location>
</feature>
<feature type="domain" description="Major facilitator superfamily (MFS) profile" evidence="7">
    <location>
        <begin position="13"/>
        <end position="433"/>
    </location>
</feature>
<evidence type="ECO:0000256" key="6">
    <source>
        <dbReference type="SAM" id="Phobius"/>
    </source>
</evidence>
<feature type="transmembrane region" description="Helical" evidence="6">
    <location>
        <begin position="317"/>
        <end position="336"/>
    </location>
</feature>
<gene>
    <name evidence="8" type="ORF">C7N83_11670</name>
</gene>
<dbReference type="GO" id="GO:0016020">
    <property type="term" value="C:membrane"/>
    <property type="evidence" value="ECO:0007669"/>
    <property type="project" value="UniProtKB-SubCell"/>
</dbReference>
<dbReference type="PANTHER" id="PTHR19432:SF35">
    <property type="entry name" value="SOLUTE CARRIER FAMILY 45 MEMBER 3 ISOFORM X1"/>
    <property type="match status" value="1"/>
</dbReference>
<dbReference type="GO" id="GO:0022857">
    <property type="term" value="F:transmembrane transporter activity"/>
    <property type="evidence" value="ECO:0007669"/>
    <property type="project" value="InterPro"/>
</dbReference>
<dbReference type="InterPro" id="IPR011701">
    <property type="entry name" value="MFS"/>
</dbReference>
<dbReference type="SUPFAM" id="SSF103473">
    <property type="entry name" value="MFS general substrate transporter"/>
    <property type="match status" value="1"/>
</dbReference>
<feature type="transmembrane region" description="Helical" evidence="6">
    <location>
        <begin position="12"/>
        <end position="31"/>
    </location>
</feature>
<dbReference type="Pfam" id="PF07690">
    <property type="entry name" value="MFS_1"/>
    <property type="match status" value="1"/>
</dbReference>
<dbReference type="InterPro" id="IPR036259">
    <property type="entry name" value="MFS_trans_sf"/>
</dbReference>
<keyword evidence="3 6" id="KW-0812">Transmembrane</keyword>